<keyword evidence="5" id="KW-0325">Glycoprotein</keyword>
<feature type="signal peptide" evidence="7">
    <location>
        <begin position="1"/>
        <end position="21"/>
    </location>
</feature>
<dbReference type="GO" id="GO:0031505">
    <property type="term" value="P:fungal-type cell wall organization"/>
    <property type="evidence" value="ECO:0007669"/>
    <property type="project" value="TreeGrafter"/>
</dbReference>
<gene>
    <name evidence="8" type="primary">ecm33</name>
    <name evidence="8" type="ORF">H4R34_000306</name>
</gene>
<organism evidence="8 9">
    <name type="scientific">Dimargaris verticillata</name>
    <dbReference type="NCBI Taxonomy" id="2761393"/>
    <lineage>
        <taxon>Eukaryota</taxon>
        <taxon>Fungi</taxon>
        <taxon>Fungi incertae sedis</taxon>
        <taxon>Zoopagomycota</taxon>
        <taxon>Kickxellomycotina</taxon>
        <taxon>Dimargaritomycetes</taxon>
        <taxon>Dimargaritales</taxon>
        <taxon>Dimargaritaceae</taxon>
        <taxon>Dimargaris</taxon>
    </lineage>
</organism>
<dbReference type="Proteomes" id="UP001151582">
    <property type="component" value="Unassembled WGS sequence"/>
</dbReference>
<dbReference type="PANTHER" id="PTHR31018">
    <property type="entry name" value="SPORULATION-SPECIFIC PROTEIN-RELATED"/>
    <property type="match status" value="1"/>
</dbReference>
<evidence type="ECO:0000313" key="9">
    <source>
        <dbReference type="Proteomes" id="UP001151582"/>
    </source>
</evidence>
<dbReference type="GO" id="GO:0009277">
    <property type="term" value="C:fungal-type cell wall"/>
    <property type="evidence" value="ECO:0007669"/>
    <property type="project" value="TreeGrafter"/>
</dbReference>
<keyword evidence="9" id="KW-1185">Reference proteome</keyword>
<keyword evidence="3" id="KW-0964">Secreted</keyword>
<sequence length="396" mass="41938">MKAGYAFYLAVAAAALSGAQGDSGCSGNVATDSQDDVNQIAGCSSYSGNVEIAESHLPTLVFGNLKSFDGDLLIKNNAQLATVEFPKLQKFSGRLTFQNNTRLHSINVDQLTEVNAFHAIVNPSLSALSFPKGLDNMDTFQILDSSIAKLDGLAFSKINNFDLYANHNLTDIALKSLTQVGGYISIVNNNENAAVSLPKLKSIAQNATFANLQDLDLSGLESVDSDLSFHDNGFKNFTVKNLAKIKQSLSINNNGDLESFSFDALEDIGGNLLVVNNTEIASFDGFPALVQVKGSIDIRGSFKEAKFDSLKKVEGGFTVRSTESVDCKSLQGAYGKGTTAGKWDCKEKTDESEVTSSNTTKGSGSNSAAPAMGPSSWTSAFVGGLSLVVAGLHSYL</sequence>
<dbReference type="GO" id="GO:0005886">
    <property type="term" value="C:plasma membrane"/>
    <property type="evidence" value="ECO:0007669"/>
    <property type="project" value="TreeGrafter"/>
</dbReference>
<keyword evidence="4 7" id="KW-0732">Signal</keyword>
<dbReference type="OrthoDB" id="536881at2759"/>
<evidence type="ECO:0000256" key="7">
    <source>
        <dbReference type="SAM" id="SignalP"/>
    </source>
</evidence>
<dbReference type="PANTHER" id="PTHR31018:SF3">
    <property type="entry name" value="RECEPTOR PROTEIN-TYROSINE KINASE"/>
    <property type="match status" value="1"/>
</dbReference>
<evidence type="ECO:0000256" key="5">
    <source>
        <dbReference type="ARBA" id="ARBA00023180"/>
    </source>
</evidence>
<feature type="compositionally biased region" description="Low complexity" evidence="6">
    <location>
        <begin position="355"/>
        <end position="367"/>
    </location>
</feature>
<comment type="caution">
    <text evidence="8">The sequence shown here is derived from an EMBL/GenBank/DDBJ whole genome shotgun (WGS) entry which is preliminary data.</text>
</comment>
<reference evidence="8" key="1">
    <citation type="submission" date="2022-07" db="EMBL/GenBank/DDBJ databases">
        <title>Phylogenomic reconstructions and comparative analyses of Kickxellomycotina fungi.</title>
        <authorList>
            <person name="Reynolds N.K."/>
            <person name="Stajich J.E."/>
            <person name="Barry K."/>
            <person name="Grigoriev I.V."/>
            <person name="Crous P."/>
            <person name="Smith M.E."/>
        </authorList>
    </citation>
    <scope>NUCLEOTIDE SEQUENCE</scope>
    <source>
        <strain evidence="8">RSA 567</strain>
    </source>
</reference>
<accession>A0A9W8B5I2</accession>
<dbReference type="InterPro" id="IPR036941">
    <property type="entry name" value="Rcpt_L-dom_sf"/>
</dbReference>
<evidence type="ECO:0000256" key="4">
    <source>
        <dbReference type="ARBA" id="ARBA00022729"/>
    </source>
</evidence>
<evidence type="ECO:0000313" key="8">
    <source>
        <dbReference type="EMBL" id="KAJ1984963.1"/>
    </source>
</evidence>
<evidence type="ECO:0000256" key="3">
    <source>
        <dbReference type="ARBA" id="ARBA00022525"/>
    </source>
</evidence>
<dbReference type="Gene3D" id="3.80.20.20">
    <property type="entry name" value="Receptor L-domain"/>
    <property type="match status" value="2"/>
</dbReference>
<evidence type="ECO:0000256" key="2">
    <source>
        <dbReference type="ARBA" id="ARBA00022512"/>
    </source>
</evidence>
<dbReference type="InterPro" id="IPR051648">
    <property type="entry name" value="CWI-Assembly_Regulator"/>
</dbReference>
<dbReference type="AlphaFoldDB" id="A0A9W8B5I2"/>
<protein>
    <submittedName>
        <fullName evidence="8">Cell wall protein Ecm33</fullName>
    </submittedName>
</protein>
<proteinExistence type="predicted"/>
<dbReference type="GO" id="GO:0009986">
    <property type="term" value="C:cell surface"/>
    <property type="evidence" value="ECO:0007669"/>
    <property type="project" value="TreeGrafter"/>
</dbReference>
<keyword evidence="2" id="KW-0134">Cell wall</keyword>
<name>A0A9W8B5I2_9FUNG</name>
<dbReference type="EMBL" id="JANBQB010000007">
    <property type="protein sequence ID" value="KAJ1984963.1"/>
    <property type="molecule type" value="Genomic_DNA"/>
</dbReference>
<dbReference type="SUPFAM" id="SSF52058">
    <property type="entry name" value="L domain-like"/>
    <property type="match status" value="3"/>
</dbReference>
<evidence type="ECO:0000256" key="6">
    <source>
        <dbReference type="SAM" id="MobiDB-lite"/>
    </source>
</evidence>
<comment type="subcellular location">
    <subcellularLocation>
        <location evidence="1">Secreted</location>
        <location evidence="1">Cell wall</location>
    </subcellularLocation>
</comment>
<feature type="region of interest" description="Disordered" evidence="6">
    <location>
        <begin position="338"/>
        <end position="373"/>
    </location>
</feature>
<evidence type="ECO:0000256" key="1">
    <source>
        <dbReference type="ARBA" id="ARBA00004191"/>
    </source>
</evidence>
<feature type="chain" id="PRO_5040778640" evidence="7">
    <location>
        <begin position="22"/>
        <end position="396"/>
    </location>
</feature>